<reference evidence="8" key="2">
    <citation type="submission" date="2022-06" db="UniProtKB">
        <authorList>
            <consortium name="EnsemblMetazoa"/>
        </authorList>
    </citation>
    <scope>IDENTIFICATION</scope>
    <source>
        <strain evidence="8">PS312</strain>
    </source>
</reference>
<evidence type="ECO:0000313" key="8">
    <source>
        <dbReference type="EnsemblMetazoa" id="PPA12003.1"/>
    </source>
</evidence>
<dbReference type="Pfam" id="PF05915">
    <property type="entry name" value="TMEM_230_134"/>
    <property type="match status" value="1"/>
</dbReference>
<protein>
    <recommendedName>
        <fullName evidence="10">Transmembrane protein 230</fullName>
    </recommendedName>
</protein>
<dbReference type="GO" id="GO:0016020">
    <property type="term" value="C:membrane"/>
    <property type="evidence" value="ECO:0007669"/>
    <property type="project" value="UniProtKB-SubCell"/>
</dbReference>
<evidence type="ECO:0000313" key="9">
    <source>
        <dbReference type="Proteomes" id="UP000005239"/>
    </source>
</evidence>
<dbReference type="InterPro" id="IPR008590">
    <property type="entry name" value="TMEM_230/134"/>
</dbReference>
<evidence type="ECO:0000256" key="4">
    <source>
        <dbReference type="ARBA" id="ARBA00022989"/>
    </source>
</evidence>
<evidence type="ECO:0000256" key="5">
    <source>
        <dbReference type="ARBA" id="ARBA00023136"/>
    </source>
</evidence>
<gene>
    <name evidence="8" type="primary">WBGene00101557</name>
</gene>
<feature type="region of interest" description="Disordered" evidence="6">
    <location>
        <begin position="1"/>
        <end position="69"/>
    </location>
</feature>
<sequence>MKMTRHTRTQSAVQQLIVDRNESREEEEDVEKGGNSEEVPETSGVFPTGPSPAKEEDSPRAAIHTNTRRKTRWSQLWANRKSVLLAIVLFFAGSTCLLLGAYSLIVPNHSSSYIGWWLLLPGFIAFLPGAYHCFYICCIVMGSEGYDLDKLPTFKR</sequence>
<feature type="transmembrane region" description="Helical" evidence="7">
    <location>
        <begin position="117"/>
        <end position="141"/>
    </location>
</feature>
<dbReference type="PANTHER" id="PTHR13558">
    <property type="entry name" value="TRANSMEMBRANE PROTEIN 134"/>
    <property type="match status" value="1"/>
</dbReference>
<evidence type="ECO:0000256" key="3">
    <source>
        <dbReference type="ARBA" id="ARBA00022692"/>
    </source>
</evidence>
<evidence type="ECO:0000256" key="7">
    <source>
        <dbReference type="SAM" id="Phobius"/>
    </source>
</evidence>
<dbReference type="AlphaFoldDB" id="A0A8R1UAB8"/>
<comment type="similarity">
    <text evidence="2">Belongs to the TMEM134/TMEM230 family.</text>
</comment>
<evidence type="ECO:0000256" key="6">
    <source>
        <dbReference type="SAM" id="MobiDB-lite"/>
    </source>
</evidence>
<dbReference type="InterPro" id="IPR039714">
    <property type="entry name" value="TMEM134"/>
</dbReference>
<organism evidence="8 9">
    <name type="scientific">Pristionchus pacificus</name>
    <name type="common">Parasitic nematode worm</name>
    <dbReference type="NCBI Taxonomy" id="54126"/>
    <lineage>
        <taxon>Eukaryota</taxon>
        <taxon>Metazoa</taxon>
        <taxon>Ecdysozoa</taxon>
        <taxon>Nematoda</taxon>
        <taxon>Chromadorea</taxon>
        <taxon>Rhabditida</taxon>
        <taxon>Rhabditina</taxon>
        <taxon>Diplogasteromorpha</taxon>
        <taxon>Diplogasteroidea</taxon>
        <taxon>Neodiplogasteridae</taxon>
        <taxon>Pristionchus</taxon>
    </lineage>
</organism>
<evidence type="ECO:0000256" key="1">
    <source>
        <dbReference type="ARBA" id="ARBA00004141"/>
    </source>
</evidence>
<dbReference type="PANTHER" id="PTHR13558:SF1">
    <property type="entry name" value="TRANSMEMBRANE PROTEIN 134"/>
    <property type="match status" value="1"/>
</dbReference>
<proteinExistence type="inferred from homology"/>
<accession>A0A8R1UAB8</accession>
<keyword evidence="5 7" id="KW-0472">Membrane</keyword>
<evidence type="ECO:0008006" key="10">
    <source>
        <dbReference type="Google" id="ProtNLM"/>
    </source>
</evidence>
<feature type="transmembrane region" description="Helical" evidence="7">
    <location>
        <begin position="82"/>
        <end position="105"/>
    </location>
</feature>
<evidence type="ECO:0000256" key="2">
    <source>
        <dbReference type="ARBA" id="ARBA00007743"/>
    </source>
</evidence>
<keyword evidence="4 7" id="KW-1133">Transmembrane helix</keyword>
<keyword evidence="3 7" id="KW-0812">Transmembrane</keyword>
<dbReference type="OrthoDB" id="5597044at2759"/>
<dbReference type="Proteomes" id="UP000005239">
    <property type="component" value="Unassembled WGS sequence"/>
</dbReference>
<keyword evidence="9" id="KW-1185">Reference proteome</keyword>
<reference evidence="9" key="1">
    <citation type="journal article" date="2008" name="Nat. Genet.">
        <title>The Pristionchus pacificus genome provides a unique perspective on nematode lifestyle and parasitism.</title>
        <authorList>
            <person name="Dieterich C."/>
            <person name="Clifton S.W."/>
            <person name="Schuster L.N."/>
            <person name="Chinwalla A."/>
            <person name="Delehaunty K."/>
            <person name="Dinkelacker I."/>
            <person name="Fulton L."/>
            <person name="Fulton R."/>
            <person name="Godfrey J."/>
            <person name="Minx P."/>
            <person name="Mitreva M."/>
            <person name="Roeseler W."/>
            <person name="Tian H."/>
            <person name="Witte H."/>
            <person name="Yang S.P."/>
            <person name="Wilson R.K."/>
            <person name="Sommer R.J."/>
        </authorList>
    </citation>
    <scope>NUCLEOTIDE SEQUENCE [LARGE SCALE GENOMIC DNA]</scope>
    <source>
        <strain evidence="9">PS312</strain>
    </source>
</reference>
<comment type="subcellular location">
    <subcellularLocation>
        <location evidence="1">Membrane</location>
        <topology evidence="1">Multi-pass membrane protein</topology>
    </subcellularLocation>
</comment>
<name>A0A8R1UAB8_PRIPA</name>
<dbReference type="EnsemblMetazoa" id="PPA12003.1">
    <property type="protein sequence ID" value="PPA12003.1"/>
    <property type="gene ID" value="WBGene00101557"/>
</dbReference>